<comment type="caution">
    <text evidence="1">The sequence shown here is derived from an EMBL/GenBank/DDBJ whole genome shotgun (WGS) entry which is preliminary data.</text>
</comment>
<accession>A0A2N4UVB0</accession>
<protein>
    <recommendedName>
        <fullName evidence="3">DUF4878 domain-containing protein</fullName>
    </recommendedName>
</protein>
<dbReference type="EMBL" id="NPIB01000003">
    <property type="protein sequence ID" value="PLC58956.1"/>
    <property type="molecule type" value="Genomic_DNA"/>
</dbReference>
<gene>
    <name evidence="1" type="ORF">CIK00_03930</name>
</gene>
<evidence type="ECO:0008006" key="3">
    <source>
        <dbReference type="Google" id="ProtNLM"/>
    </source>
</evidence>
<reference evidence="1 2" key="1">
    <citation type="journal article" date="2018" name="Syst. Appl. Microbiol.">
        <title>Photobacterium carnosum sp. nov., isolated from spoiled modified atmosphere packaged poultry meat.</title>
        <authorList>
            <person name="Hilgarth M."/>
            <person name="Fuertes S."/>
            <person name="Ehrmann M."/>
            <person name="Vogel R.F."/>
        </authorList>
    </citation>
    <scope>NUCLEOTIDE SEQUENCE [LARGE SCALE GENOMIC DNA]</scope>
    <source>
        <strain evidence="1 2">TMW 2.2021</strain>
    </source>
</reference>
<organism evidence="1 2">
    <name type="scientific">Photobacterium carnosum</name>
    <dbReference type="NCBI Taxonomy" id="2023717"/>
    <lineage>
        <taxon>Bacteria</taxon>
        <taxon>Pseudomonadati</taxon>
        <taxon>Pseudomonadota</taxon>
        <taxon>Gammaproteobacteria</taxon>
        <taxon>Vibrionales</taxon>
        <taxon>Vibrionaceae</taxon>
        <taxon>Photobacterium</taxon>
    </lineage>
</organism>
<evidence type="ECO:0000313" key="2">
    <source>
        <dbReference type="Proteomes" id="UP000234420"/>
    </source>
</evidence>
<keyword evidence="2" id="KW-1185">Reference proteome</keyword>
<evidence type="ECO:0000313" key="1">
    <source>
        <dbReference type="EMBL" id="PLC58956.1"/>
    </source>
</evidence>
<dbReference type="Proteomes" id="UP000234420">
    <property type="component" value="Unassembled WGS sequence"/>
</dbReference>
<dbReference type="PROSITE" id="PS51257">
    <property type="entry name" value="PROKAR_LIPOPROTEIN"/>
    <property type="match status" value="1"/>
</dbReference>
<name>A0A2N4UVB0_9GAMM</name>
<sequence length="136" mass="15550">MINIKMEFYVKKVFIIISLIFLYGCSDAPSTSVIKNEIEQGLQESKFSNILEFQNIKKVNGFEESNKIYIADITYDIHFLKGLNEIKQESKGNSLMSSFGTMALSMQYGNFKAGDIQPQELKLTMIKTEQGWKIKS</sequence>
<proteinExistence type="predicted"/>
<dbReference type="AlphaFoldDB" id="A0A2N4UVB0"/>